<feature type="transmembrane region" description="Helical" evidence="1">
    <location>
        <begin position="6"/>
        <end position="27"/>
    </location>
</feature>
<protein>
    <submittedName>
        <fullName evidence="2">Uncharacterized protein</fullName>
    </submittedName>
</protein>
<evidence type="ECO:0000256" key="1">
    <source>
        <dbReference type="SAM" id="Phobius"/>
    </source>
</evidence>
<keyword evidence="1" id="KW-0812">Transmembrane</keyword>
<reference evidence="2" key="1">
    <citation type="journal article" date="2020" name="mSystems">
        <title>Genome- and Community-Level Interaction Insights into Carbon Utilization and Element Cycling Functions of Hydrothermarchaeota in Hydrothermal Sediment.</title>
        <authorList>
            <person name="Zhou Z."/>
            <person name="Liu Y."/>
            <person name="Xu W."/>
            <person name="Pan J."/>
            <person name="Luo Z.H."/>
            <person name="Li M."/>
        </authorList>
    </citation>
    <scope>NUCLEOTIDE SEQUENCE [LARGE SCALE GENOMIC DNA]</scope>
    <source>
        <strain evidence="2">HyVt-458</strain>
    </source>
</reference>
<organism evidence="2">
    <name type="scientific">Thiolapillus brandeum</name>
    <dbReference type="NCBI Taxonomy" id="1076588"/>
    <lineage>
        <taxon>Bacteria</taxon>
        <taxon>Pseudomonadati</taxon>
        <taxon>Pseudomonadota</taxon>
        <taxon>Gammaproteobacteria</taxon>
        <taxon>Chromatiales</taxon>
        <taxon>Sedimenticolaceae</taxon>
        <taxon>Thiolapillus</taxon>
    </lineage>
</organism>
<proteinExistence type="predicted"/>
<keyword evidence="1" id="KW-1133">Transmembrane helix</keyword>
<accession>A0A831RYW7</accession>
<sequence length="225" mass="25992">MSGWLYLIVLLPAAYWLLVTVVGVLSVRKMSHPEKLLLTVQDAERLNDPQGISDWARSEGFGLDSQFDFDGLVGAGGVKMAVEGWYSPAKRLFLMHYHVQDKFYYEFVTGLEGEYSLTTSRSADSLALPFPPRVFMQVFENASLDALLQEHEKALAYFEQRFGVKPLEPDRPLRDLILQSLKAQMTYVQSQPLWQLKVGWWYLTRRRNLRNRSVVEQIESLDRDQ</sequence>
<name>A0A831RYW7_9GAMM</name>
<comment type="caution">
    <text evidence="2">The sequence shown here is derived from an EMBL/GenBank/DDBJ whole genome shotgun (WGS) entry which is preliminary data.</text>
</comment>
<dbReference type="EMBL" id="DRLF01000350">
    <property type="protein sequence ID" value="HEC07225.1"/>
    <property type="molecule type" value="Genomic_DNA"/>
</dbReference>
<dbReference type="Proteomes" id="UP000886339">
    <property type="component" value="Unassembled WGS sequence"/>
</dbReference>
<keyword evidence="1" id="KW-0472">Membrane</keyword>
<evidence type="ECO:0000313" key="2">
    <source>
        <dbReference type="EMBL" id="HEC07225.1"/>
    </source>
</evidence>
<gene>
    <name evidence="2" type="ORF">ENJ12_10250</name>
</gene>
<dbReference type="AlphaFoldDB" id="A0A831RYW7"/>